<evidence type="ECO:0000313" key="2">
    <source>
        <dbReference type="Proteomes" id="UP001277471"/>
    </source>
</evidence>
<dbReference type="EMBL" id="JAWXYC010000004">
    <property type="protein sequence ID" value="MDX5952838.1"/>
    <property type="molecule type" value="Genomic_DNA"/>
</dbReference>
<accession>A0ABU4P5P2</accession>
<keyword evidence="2" id="KW-1185">Reference proteome</keyword>
<dbReference type="Proteomes" id="UP001277471">
    <property type="component" value="Unassembled WGS sequence"/>
</dbReference>
<name>A0ABU4P5P2_AZOBR</name>
<reference evidence="1 2" key="1">
    <citation type="submission" date="2023-11" db="EMBL/GenBank/DDBJ databases">
        <title>MicrobeMod: A computational toolkit for identifying prokaryotic methylation and restriction-modification with nanopore sequencing.</title>
        <authorList>
            <person name="Crits-Christoph A."/>
            <person name="Kang S.C."/>
            <person name="Lee H."/>
            <person name="Ostrov N."/>
        </authorList>
    </citation>
    <scope>NUCLEOTIDE SEQUENCE [LARGE SCALE GENOMIC DNA]</scope>
    <source>
        <strain evidence="1 2">ATCC 29145</strain>
    </source>
</reference>
<protein>
    <submittedName>
        <fullName evidence="1">Uncharacterized protein</fullName>
    </submittedName>
</protein>
<sequence>MPTLADRIKTLFDTIGTGKMPVPETLVIPPKHCEPATSAGYEIRQNRDYFQFKIDELFLASGREWWATYDPMVVVLINFLYGDKMIAVPAVVGTQLFGQPRDMVPHGAVLHDTHITGPHPFRGGRISVSIILYKVKRNDYARNLMKFMENVSGLLAVGASVEMAAKLGNIVVDGLESILDLGDTTPIVGHRFEIDTSSVRGFVANYYSLINSAGSDVSKLRVVDGRLHLQSDDGGFEKFMSSDYVLYSFSGMESRNDVSSLPFHKLRDQALEAAMMGDQENYQRAKALLLTLFQQMVLSPDLCRHQVQSLFEQFKTELMIKHKEATDVLTMSSKKETAKPVSKFIEVNRALNELSL</sequence>
<comment type="caution">
    <text evidence="1">The sequence shown here is derived from an EMBL/GenBank/DDBJ whole genome shotgun (WGS) entry which is preliminary data.</text>
</comment>
<dbReference type="GeneID" id="56450036"/>
<proteinExistence type="predicted"/>
<evidence type="ECO:0000313" key="1">
    <source>
        <dbReference type="EMBL" id="MDX5952838.1"/>
    </source>
</evidence>
<gene>
    <name evidence="1" type="ORF">SIM66_16800</name>
</gene>
<dbReference type="RefSeq" id="WP_137165159.1">
    <property type="nucleotide sequence ID" value="NZ_CP012914.1"/>
</dbReference>
<organism evidence="1 2">
    <name type="scientific">Azospirillum brasilense</name>
    <dbReference type="NCBI Taxonomy" id="192"/>
    <lineage>
        <taxon>Bacteria</taxon>
        <taxon>Pseudomonadati</taxon>
        <taxon>Pseudomonadota</taxon>
        <taxon>Alphaproteobacteria</taxon>
        <taxon>Rhodospirillales</taxon>
        <taxon>Azospirillaceae</taxon>
        <taxon>Azospirillum</taxon>
    </lineage>
</organism>